<dbReference type="EMBL" id="ML987189">
    <property type="protein sequence ID" value="KAF2257321.1"/>
    <property type="molecule type" value="Genomic_DNA"/>
</dbReference>
<dbReference type="GO" id="GO:0016020">
    <property type="term" value="C:membrane"/>
    <property type="evidence" value="ECO:0007669"/>
    <property type="project" value="UniProtKB-SubCell"/>
</dbReference>
<evidence type="ECO:0000259" key="7">
    <source>
        <dbReference type="Pfam" id="PF20684"/>
    </source>
</evidence>
<protein>
    <recommendedName>
        <fullName evidence="7">Rhodopsin domain-containing protein</fullName>
    </recommendedName>
</protein>
<dbReference type="PANTHER" id="PTHR33048:SF92">
    <property type="entry name" value="INTEGRAL MEMBRANE PROTEIN"/>
    <property type="match status" value="1"/>
</dbReference>
<comment type="similarity">
    <text evidence="5">Belongs to the SAT4 family.</text>
</comment>
<name>A0A6A6J4G2_9PLEO</name>
<accession>A0A6A6J4G2</accession>
<gene>
    <name evidence="8" type="ORF">BU26DRAFT_474145</name>
</gene>
<dbReference type="Pfam" id="PF20684">
    <property type="entry name" value="Fung_rhodopsin"/>
    <property type="match status" value="1"/>
</dbReference>
<proteinExistence type="inferred from homology"/>
<evidence type="ECO:0000256" key="6">
    <source>
        <dbReference type="SAM" id="Phobius"/>
    </source>
</evidence>
<dbReference type="GeneID" id="54578821"/>
<dbReference type="AlphaFoldDB" id="A0A6A6J4G2"/>
<evidence type="ECO:0000256" key="1">
    <source>
        <dbReference type="ARBA" id="ARBA00004141"/>
    </source>
</evidence>
<comment type="subcellular location">
    <subcellularLocation>
        <location evidence="1">Membrane</location>
        <topology evidence="1">Multi-pass membrane protein</topology>
    </subcellularLocation>
</comment>
<reference evidence="8" key="1">
    <citation type="journal article" date="2020" name="Stud. Mycol.">
        <title>101 Dothideomycetes genomes: a test case for predicting lifestyles and emergence of pathogens.</title>
        <authorList>
            <person name="Haridas S."/>
            <person name="Albert R."/>
            <person name="Binder M."/>
            <person name="Bloem J."/>
            <person name="Labutti K."/>
            <person name="Salamov A."/>
            <person name="Andreopoulos B."/>
            <person name="Baker S."/>
            <person name="Barry K."/>
            <person name="Bills G."/>
            <person name="Bluhm B."/>
            <person name="Cannon C."/>
            <person name="Castanera R."/>
            <person name="Culley D."/>
            <person name="Daum C."/>
            <person name="Ezra D."/>
            <person name="Gonzalez J."/>
            <person name="Henrissat B."/>
            <person name="Kuo A."/>
            <person name="Liang C."/>
            <person name="Lipzen A."/>
            <person name="Lutzoni F."/>
            <person name="Magnuson J."/>
            <person name="Mondo S."/>
            <person name="Nolan M."/>
            <person name="Ohm R."/>
            <person name="Pangilinan J."/>
            <person name="Park H.-J."/>
            <person name="Ramirez L."/>
            <person name="Alfaro M."/>
            <person name="Sun H."/>
            <person name="Tritt A."/>
            <person name="Yoshinaga Y."/>
            <person name="Zwiers L.-H."/>
            <person name="Turgeon B."/>
            <person name="Goodwin S."/>
            <person name="Spatafora J."/>
            <person name="Crous P."/>
            <person name="Grigoriev I."/>
        </authorList>
    </citation>
    <scope>NUCLEOTIDE SEQUENCE</scope>
    <source>
        <strain evidence="8">CBS 122368</strain>
    </source>
</reference>
<evidence type="ECO:0000256" key="2">
    <source>
        <dbReference type="ARBA" id="ARBA00022692"/>
    </source>
</evidence>
<sequence length="167" mass="18872">MVLDAVIWSLPHFVVWTLQLRRAHKIAITIIFGLGVFNVIIAAFRITSSTWVDFRGDFTYDAAPSMIWCFAQASTAIILACCPLLRPVFEKLIPARLTRVSSSSSKNGQASMRLPKSIRMTRQIEVHDDSAQRHETGCFHDGQMEPWGPTFEVQPRRRASRLSIPCV</sequence>
<feature type="domain" description="Rhodopsin" evidence="7">
    <location>
        <begin position="1"/>
        <end position="90"/>
    </location>
</feature>
<keyword evidence="2 6" id="KW-0812">Transmembrane</keyword>
<keyword evidence="3 6" id="KW-1133">Transmembrane helix</keyword>
<evidence type="ECO:0000313" key="8">
    <source>
        <dbReference type="EMBL" id="KAF2257321.1"/>
    </source>
</evidence>
<keyword evidence="9" id="KW-1185">Reference proteome</keyword>
<dbReference type="OrthoDB" id="5401779at2759"/>
<dbReference type="InterPro" id="IPR052337">
    <property type="entry name" value="SAT4-like"/>
</dbReference>
<dbReference type="InterPro" id="IPR049326">
    <property type="entry name" value="Rhodopsin_dom_fungi"/>
</dbReference>
<feature type="transmembrane region" description="Helical" evidence="6">
    <location>
        <begin position="26"/>
        <end position="45"/>
    </location>
</feature>
<evidence type="ECO:0000256" key="5">
    <source>
        <dbReference type="ARBA" id="ARBA00038359"/>
    </source>
</evidence>
<dbReference type="Proteomes" id="UP000800094">
    <property type="component" value="Unassembled WGS sequence"/>
</dbReference>
<organism evidence="8 9">
    <name type="scientific">Trematosphaeria pertusa</name>
    <dbReference type="NCBI Taxonomy" id="390896"/>
    <lineage>
        <taxon>Eukaryota</taxon>
        <taxon>Fungi</taxon>
        <taxon>Dikarya</taxon>
        <taxon>Ascomycota</taxon>
        <taxon>Pezizomycotina</taxon>
        <taxon>Dothideomycetes</taxon>
        <taxon>Pleosporomycetidae</taxon>
        <taxon>Pleosporales</taxon>
        <taxon>Massarineae</taxon>
        <taxon>Trematosphaeriaceae</taxon>
        <taxon>Trematosphaeria</taxon>
    </lineage>
</organism>
<evidence type="ECO:0000313" key="9">
    <source>
        <dbReference type="Proteomes" id="UP000800094"/>
    </source>
</evidence>
<feature type="transmembrane region" description="Helical" evidence="6">
    <location>
        <begin position="65"/>
        <end position="89"/>
    </location>
</feature>
<evidence type="ECO:0000256" key="3">
    <source>
        <dbReference type="ARBA" id="ARBA00022989"/>
    </source>
</evidence>
<evidence type="ECO:0000256" key="4">
    <source>
        <dbReference type="ARBA" id="ARBA00023136"/>
    </source>
</evidence>
<dbReference type="PANTHER" id="PTHR33048">
    <property type="entry name" value="PTH11-LIKE INTEGRAL MEMBRANE PROTEIN (AFU_ORTHOLOGUE AFUA_5G11245)"/>
    <property type="match status" value="1"/>
</dbReference>
<keyword evidence="4 6" id="KW-0472">Membrane</keyword>
<dbReference type="RefSeq" id="XP_033692325.1">
    <property type="nucleotide sequence ID" value="XM_033825491.1"/>
</dbReference>